<evidence type="ECO:0000313" key="7">
    <source>
        <dbReference type="Proteomes" id="UP001149090"/>
    </source>
</evidence>
<keyword evidence="4" id="KW-0175">Coiled coil</keyword>
<comment type="similarity">
    <text evidence="1">Belongs to the eukaryotic initiation factor 4G family.</text>
</comment>
<evidence type="ECO:0000259" key="5">
    <source>
        <dbReference type="SMART" id="SM00543"/>
    </source>
</evidence>
<dbReference type="SMART" id="SM00543">
    <property type="entry name" value="MIF4G"/>
    <property type="match status" value="1"/>
</dbReference>
<protein>
    <submittedName>
        <fullName evidence="6">Eukaryotic translation initiation factor 4 gamma 2</fullName>
    </submittedName>
</protein>
<dbReference type="AlphaFoldDB" id="A0A9Q0LEG5"/>
<keyword evidence="3" id="KW-0648">Protein biosynthesis</keyword>
<evidence type="ECO:0000256" key="2">
    <source>
        <dbReference type="ARBA" id="ARBA00022540"/>
    </source>
</evidence>
<gene>
    <name evidence="6" type="ORF">M0811_10463</name>
</gene>
<dbReference type="EMBL" id="JAPDFW010000090">
    <property type="protein sequence ID" value="KAJ5071191.1"/>
    <property type="molecule type" value="Genomic_DNA"/>
</dbReference>
<proteinExistence type="inferred from homology"/>
<dbReference type="OrthoDB" id="514777at2759"/>
<dbReference type="Proteomes" id="UP001149090">
    <property type="component" value="Unassembled WGS sequence"/>
</dbReference>
<dbReference type="InterPro" id="IPR016024">
    <property type="entry name" value="ARM-type_fold"/>
</dbReference>
<evidence type="ECO:0000313" key="6">
    <source>
        <dbReference type="EMBL" id="KAJ5071191.1"/>
    </source>
</evidence>
<evidence type="ECO:0000256" key="4">
    <source>
        <dbReference type="SAM" id="Coils"/>
    </source>
</evidence>
<comment type="caution">
    <text evidence="6">The sequence shown here is derived from an EMBL/GenBank/DDBJ whole genome shotgun (WGS) entry which is preliminary data.</text>
</comment>
<dbReference type="Gene3D" id="1.25.40.180">
    <property type="match status" value="1"/>
</dbReference>
<feature type="coiled-coil region" evidence="4">
    <location>
        <begin position="59"/>
        <end position="94"/>
    </location>
</feature>
<name>A0A9Q0LEG5_ANAIG</name>
<feature type="domain" description="MIF4G" evidence="5">
    <location>
        <begin position="105"/>
        <end position="306"/>
    </location>
</feature>
<keyword evidence="2 6" id="KW-0396">Initiation factor</keyword>
<organism evidence="6 7">
    <name type="scientific">Anaeramoeba ignava</name>
    <name type="common">Anaerobic marine amoeba</name>
    <dbReference type="NCBI Taxonomy" id="1746090"/>
    <lineage>
        <taxon>Eukaryota</taxon>
        <taxon>Metamonada</taxon>
        <taxon>Anaeramoebidae</taxon>
        <taxon>Anaeramoeba</taxon>
    </lineage>
</organism>
<evidence type="ECO:0000256" key="3">
    <source>
        <dbReference type="ARBA" id="ARBA00022917"/>
    </source>
</evidence>
<dbReference type="GO" id="GO:0003729">
    <property type="term" value="F:mRNA binding"/>
    <property type="evidence" value="ECO:0007669"/>
    <property type="project" value="TreeGrafter"/>
</dbReference>
<dbReference type="SUPFAM" id="SSF48371">
    <property type="entry name" value="ARM repeat"/>
    <property type="match status" value="1"/>
</dbReference>
<dbReference type="GO" id="GO:0016281">
    <property type="term" value="C:eukaryotic translation initiation factor 4F complex"/>
    <property type="evidence" value="ECO:0007669"/>
    <property type="project" value="TreeGrafter"/>
</dbReference>
<dbReference type="InterPro" id="IPR003890">
    <property type="entry name" value="MIF4G-like_typ-3"/>
</dbReference>
<keyword evidence="7" id="KW-1185">Reference proteome</keyword>
<dbReference type="PANTHER" id="PTHR23253:SF9">
    <property type="entry name" value="EUKARYOTIC TRANSLATION INITIATION FACTOR 4 GAMMA 2"/>
    <property type="match status" value="1"/>
</dbReference>
<reference evidence="6" key="1">
    <citation type="submission" date="2022-10" db="EMBL/GenBank/DDBJ databases">
        <title>Novel sulphate-reducing endosymbionts in the free-living metamonad Anaeramoeba.</title>
        <authorList>
            <person name="Jerlstrom-Hultqvist J."/>
            <person name="Cepicka I."/>
            <person name="Gallot-Lavallee L."/>
            <person name="Salas-Leiva D."/>
            <person name="Curtis B.A."/>
            <person name="Zahonova K."/>
            <person name="Pipaliya S."/>
            <person name="Dacks J."/>
            <person name="Roger A.J."/>
        </authorList>
    </citation>
    <scope>NUCLEOTIDE SEQUENCE</scope>
    <source>
        <strain evidence="6">BMAN</strain>
    </source>
</reference>
<dbReference type="GO" id="GO:0003743">
    <property type="term" value="F:translation initiation factor activity"/>
    <property type="evidence" value="ECO:0007669"/>
    <property type="project" value="UniProtKB-KW"/>
</dbReference>
<sequence length="626" mass="74034">MNNQNLSEETHDLIRYDKEFLLSLKNLRGDAPKKLKQNKIFDFIKQDIKPKGVWTPFFLQKKEKEKEKEIQIEKEKEKEKEIQIEKEIEKEKEIQIENPKFDEAINELREFLNKITAQNYQTILEKSYQKIIEFGKTENLNEKFSEMICDKAAKETIYGFIYAKYIVELSSKINSFFPEFGNLKKQILFLCRKNFKEFLEVDSNLSIQYKEQYLGNVKLIGNLYSASGLKGGIIIKCLDQLSSKTDDIHIDAFAILLEISGGKLQKEYNEKLQGFLTKCSQLKQNKNLSSKIRFKLMDILDLSKKSWESKEILQPIIVKKQPNQSLQIIEKSVSNFIFGNPNDYSTLSKMREIFSQKKMKKTIVQKLFEMVHKVNATNFDPIIKAFQILREKSIIQISDFDKFLEPFIPVCKTHLYNSINKNTLFALDDEKIRAITFIFPEILEQPITQIIQEFDDYNLILKCISACYDIFDKPIFTKMIARIFLRICLKRIQPQNKIEEIPTENNINLINNSNKTNRSNFHTDSQEIPILPPNFDLRNAIFPYQNCKIKYVLQYCIFDENHQLIFIQEIFDLFKNHFSNEKDLLNNLFLILMHENLIYGSVLQQFINQEDYKSFMNEIEKKEREN</sequence>
<evidence type="ECO:0000256" key="1">
    <source>
        <dbReference type="ARBA" id="ARBA00005775"/>
    </source>
</evidence>
<dbReference type="PANTHER" id="PTHR23253">
    <property type="entry name" value="EUKARYOTIC TRANSLATION INITIATION FACTOR 4 GAMMA"/>
    <property type="match status" value="1"/>
</dbReference>
<accession>A0A9Q0LEG5</accession>